<evidence type="ECO:0000313" key="2">
    <source>
        <dbReference type="EMBL" id="USW52726.1"/>
    </source>
</evidence>
<dbReference type="Proteomes" id="UP001056384">
    <property type="component" value="Chromosome 4"/>
</dbReference>
<dbReference type="AlphaFoldDB" id="A0A9Q9EIF7"/>
<accession>A0A9Q9EIF7</accession>
<feature type="coiled-coil region" evidence="1">
    <location>
        <begin position="80"/>
        <end position="107"/>
    </location>
</feature>
<organism evidence="2 3">
    <name type="scientific">Septoria linicola</name>
    <dbReference type="NCBI Taxonomy" id="215465"/>
    <lineage>
        <taxon>Eukaryota</taxon>
        <taxon>Fungi</taxon>
        <taxon>Dikarya</taxon>
        <taxon>Ascomycota</taxon>
        <taxon>Pezizomycotina</taxon>
        <taxon>Dothideomycetes</taxon>
        <taxon>Dothideomycetidae</taxon>
        <taxon>Mycosphaerellales</taxon>
        <taxon>Mycosphaerellaceae</taxon>
        <taxon>Septoria</taxon>
    </lineage>
</organism>
<name>A0A9Q9EIF7_9PEZI</name>
<gene>
    <name evidence="2" type="ORF">Slin15195_G060450</name>
</gene>
<evidence type="ECO:0000256" key="1">
    <source>
        <dbReference type="SAM" id="Coils"/>
    </source>
</evidence>
<evidence type="ECO:0000313" key="3">
    <source>
        <dbReference type="Proteomes" id="UP001056384"/>
    </source>
</evidence>
<keyword evidence="3" id="KW-1185">Reference proteome</keyword>
<keyword evidence="1" id="KW-0175">Coiled coil</keyword>
<dbReference type="EMBL" id="CP099421">
    <property type="protein sequence ID" value="USW52726.1"/>
    <property type="molecule type" value="Genomic_DNA"/>
</dbReference>
<proteinExistence type="predicted"/>
<reference evidence="2" key="1">
    <citation type="submission" date="2022-06" db="EMBL/GenBank/DDBJ databases">
        <title>Complete genome sequences of two strains of the flax pathogen Septoria linicola.</title>
        <authorList>
            <person name="Lapalu N."/>
            <person name="Simon A."/>
            <person name="Demenou B."/>
            <person name="Paumier D."/>
            <person name="Guillot M.-P."/>
            <person name="Gout L."/>
            <person name="Valade R."/>
        </authorList>
    </citation>
    <scope>NUCLEOTIDE SEQUENCE</scope>
    <source>
        <strain evidence="2">SE15195</strain>
    </source>
</reference>
<sequence length="148" mass="16644">MASNNATTAAAADEDMQGVHFGSARDIEITLTTLARTVTAKESALAAAQARIAEQAATIRLQDGDIAEKNRLVQIKEVIIDQQSRRIRDLEGERQVLLEELRKVEDQFSLEWCSLRRWRGGASRCDAHAVQRRELATRSFYQGLMHLH</sequence>
<protein>
    <submittedName>
        <fullName evidence="2">Uncharacterized protein</fullName>
    </submittedName>
</protein>